<evidence type="ECO:0000256" key="6">
    <source>
        <dbReference type="ARBA" id="ARBA00022692"/>
    </source>
</evidence>
<feature type="transmembrane region" description="Helical" evidence="9">
    <location>
        <begin position="233"/>
        <end position="253"/>
    </location>
</feature>
<feature type="transmembrane region" description="Helical" evidence="9">
    <location>
        <begin position="33"/>
        <end position="52"/>
    </location>
</feature>
<evidence type="ECO:0000256" key="1">
    <source>
        <dbReference type="ARBA" id="ARBA00004429"/>
    </source>
</evidence>
<feature type="domain" description="ABC transmembrane type-2" evidence="10">
    <location>
        <begin position="33"/>
        <end position="254"/>
    </location>
</feature>
<comment type="caution">
    <text evidence="11">The sequence shown here is derived from an EMBL/GenBank/DDBJ whole genome shotgun (WGS) entry which is preliminary data.</text>
</comment>
<evidence type="ECO:0000256" key="5">
    <source>
        <dbReference type="ARBA" id="ARBA00022519"/>
    </source>
</evidence>
<keyword evidence="5" id="KW-0997">Cell inner membrane</keyword>
<keyword evidence="4 9" id="KW-1003">Cell membrane</keyword>
<dbReference type="OrthoDB" id="9814458at2"/>
<evidence type="ECO:0000256" key="2">
    <source>
        <dbReference type="ARBA" id="ARBA00007783"/>
    </source>
</evidence>
<dbReference type="RefSeq" id="WP_138318290.1">
    <property type="nucleotide sequence ID" value="NZ_VCBC01000002.1"/>
</dbReference>
<proteinExistence type="inferred from homology"/>
<dbReference type="Pfam" id="PF01061">
    <property type="entry name" value="ABC2_membrane"/>
    <property type="match status" value="1"/>
</dbReference>
<feature type="transmembrane region" description="Helical" evidence="9">
    <location>
        <begin position="106"/>
        <end position="134"/>
    </location>
</feature>
<feature type="transmembrane region" description="Helical" evidence="9">
    <location>
        <begin position="180"/>
        <end position="198"/>
    </location>
</feature>
<dbReference type="InterPro" id="IPR000412">
    <property type="entry name" value="ABC_2_transport"/>
</dbReference>
<evidence type="ECO:0000256" key="9">
    <source>
        <dbReference type="RuleBase" id="RU361157"/>
    </source>
</evidence>
<dbReference type="PANTHER" id="PTHR30413:SF8">
    <property type="entry name" value="TRANSPORT PERMEASE PROTEIN"/>
    <property type="match status" value="1"/>
</dbReference>
<keyword evidence="3 9" id="KW-0813">Transport</keyword>
<organism evidence="11 12">
    <name type="scientific">Thalassotalea litorea</name>
    <dbReference type="NCBI Taxonomy" id="2020715"/>
    <lineage>
        <taxon>Bacteria</taxon>
        <taxon>Pseudomonadati</taxon>
        <taxon>Pseudomonadota</taxon>
        <taxon>Gammaproteobacteria</taxon>
        <taxon>Alteromonadales</taxon>
        <taxon>Colwelliaceae</taxon>
        <taxon>Thalassotalea</taxon>
    </lineage>
</organism>
<dbReference type="GO" id="GO:0015920">
    <property type="term" value="P:lipopolysaccharide transport"/>
    <property type="evidence" value="ECO:0007669"/>
    <property type="project" value="TreeGrafter"/>
</dbReference>
<gene>
    <name evidence="11" type="ORF">FE810_01695</name>
</gene>
<feature type="transmembrane region" description="Helical" evidence="9">
    <location>
        <begin position="146"/>
        <end position="168"/>
    </location>
</feature>
<dbReference type="AlphaFoldDB" id="A0A5R9IUA6"/>
<dbReference type="GO" id="GO:0043190">
    <property type="term" value="C:ATP-binding cassette (ABC) transporter complex"/>
    <property type="evidence" value="ECO:0007669"/>
    <property type="project" value="InterPro"/>
</dbReference>
<dbReference type="InterPro" id="IPR047817">
    <property type="entry name" value="ABC2_TM_bact-type"/>
</dbReference>
<evidence type="ECO:0000256" key="7">
    <source>
        <dbReference type="ARBA" id="ARBA00022989"/>
    </source>
</evidence>
<evidence type="ECO:0000256" key="8">
    <source>
        <dbReference type="ARBA" id="ARBA00023136"/>
    </source>
</evidence>
<keyword evidence="12" id="KW-1185">Reference proteome</keyword>
<comment type="subcellular location">
    <subcellularLocation>
        <location evidence="1 9">Cell inner membrane</location>
        <topology evidence="1 9">Multi-pass membrane protein</topology>
    </subcellularLocation>
</comment>
<name>A0A5R9IUA6_9GAMM</name>
<dbReference type="EMBL" id="VCBC01000002">
    <property type="protein sequence ID" value="TLU67687.1"/>
    <property type="molecule type" value="Genomic_DNA"/>
</dbReference>
<keyword evidence="7 9" id="KW-1133">Transmembrane helix</keyword>
<evidence type="ECO:0000256" key="3">
    <source>
        <dbReference type="ARBA" id="ARBA00022448"/>
    </source>
</evidence>
<dbReference type="GO" id="GO:0140359">
    <property type="term" value="F:ABC-type transporter activity"/>
    <property type="evidence" value="ECO:0007669"/>
    <property type="project" value="InterPro"/>
</dbReference>
<dbReference type="PANTHER" id="PTHR30413">
    <property type="entry name" value="INNER MEMBRANE TRANSPORT PERMEASE"/>
    <property type="match status" value="1"/>
</dbReference>
<dbReference type="PROSITE" id="PS51012">
    <property type="entry name" value="ABC_TM2"/>
    <property type="match status" value="1"/>
</dbReference>
<accession>A0A5R9IUA6</accession>
<evidence type="ECO:0000313" key="12">
    <source>
        <dbReference type="Proteomes" id="UP000307790"/>
    </source>
</evidence>
<feature type="transmembrane region" description="Helical" evidence="9">
    <location>
        <begin position="64"/>
        <end position="85"/>
    </location>
</feature>
<keyword evidence="6 9" id="KW-0812">Transmembrane</keyword>
<dbReference type="PRINTS" id="PR00164">
    <property type="entry name" value="ABC2TRNSPORT"/>
</dbReference>
<protein>
    <recommendedName>
        <fullName evidence="9">Transport permease protein</fullName>
    </recommendedName>
</protein>
<comment type="similarity">
    <text evidence="2 9">Belongs to the ABC-2 integral membrane protein family.</text>
</comment>
<dbReference type="Proteomes" id="UP000307790">
    <property type="component" value="Unassembled WGS sequence"/>
</dbReference>
<evidence type="ECO:0000256" key="4">
    <source>
        <dbReference type="ARBA" id="ARBA00022475"/>
    </source>
</evidence>
<reference evidence="11 12" key="1">
    <citation type="submission" date="2019-05" db="EMBL/GenBank/DDBJ databases">
        <title>Genome sequences of Thalassotalea litorea 1K03283.</title>
        <authorList>
            <person name="Zhang D."/>
        </authorList>
    </citation>
    <scope>NUCLEOTIDE SEQUENCE [LARGE SCALE GENOMIC DNA]</scope>
    <source>
        <strain evidence="11 12">MCCC 1K03283</strain>
    </source>
</reference>
<dbReference type="InterPro" id="IPR013525">
    <property type="entry name" value="ABC2_TM"/>
</dbReference>
<sequence length="261" mass="30233">MAQVKSRQAYRIWQDVVFAIFIREIRSKFDDKVGISWAVIQPVSFIFILSFIRGRMDGGLTHTMPTFMFMMYGMLMIQLFLSTLSSTANSIHRNKALFSFRQVQPLSAVMANALFEILVKAAVIFVLWIAVYFMGIEMRLDDPLTVLMMLFNVWMIATSLGLIMALAKEFIVEVDKIRNLITRPMFFISGVFFSLQDISEQYWPFLNWNPLLHSIELSRQAAYTGYQAQGVSLTYVNLSTLILMFCALIFYQLSWRQVISR</sequence>
<evidence type="ECO:0000313" key="11">
    <source>
        <dbReference type="EMBL" id="TLU67687.1"/>
    </source>
</evidence>
<evidence type="ECO:0000259" key="10">
    <source>
        <dbReference type="PROSITE" id="PS51012"/>
    </source>
</evidence>
<keyword evidence="8 9" id="KW-0472">Membrane</keyword>